<evidence type="ECO:0000256" key="2">
    <source>
        <dbReference type="ARBA" id="ARBA00022679"/>
    </source>
</evidence>
<dbReference type="Gene3D" id="3.40.47.10">
    <property type="match status" value="1"/>
</dbReference>
<proteinExistence type="inferred from homology"/>
<dbReference type="RefSeq" id="WP_305933137.1">
    <property type="nucleotide sequence ID" value="NZ_JAVAIM010000001.1"/>
</dbReference>
<evidence type="ECO:0000313" key="5">
    <source>
        <dbReference type="EMBL" id="MDP4575899.1"/>
    </source>
</evidence>
<gene>
    <name evidence="5" type="ORF">Q9K02_12170</name>
</gene>
<evidence type="ECO:0000313" key="6">
    <source>
        <dbReference type="Proteomes" id="UP001240639"/>
    </source>
</evidence>
<keyword evidence="3" id="KW-0012">Acyltransferase</keyword>
<evidence type="ECO:0000256" key="1">
    <source>
        <dbReference type="ARBA" id="ARBA00010982"/>
    </source>
</evidence>
<dbReference type="InterPro" id="IPR016039">
    <property type="entry name" value="Thiolase-like"/>
</dbReference>
<dbReference type="SUPFAM" id="SSF53901">
    <property type="entry name" value="Thiolase-like"/>
    <property type="match status" value="1"/>
</dbReference>
<dbReference type="EMBL" id="JAVAIM010000001">
    <property type="protein sequence ID" value="MDP4575899.1"/>
    <property type="molecule type" value="Genomic_DNA"/>
</dbReference>
<organism evidence="5 6">
    <name type="scientific">Qipengyuania profundimaris</name>
    <dbReference type="NCBI Taxonomy" id="3067652"/>
    <lineage>
        <taxon>Bacteria</taxon>
        <taxon>Pseudomonadati</taxon>
        <taxon>Pseudomonadota</taxon>
        <taxon>Alphaproteobacteria</taxon>
        <taxon>Sphingomonadales</taxon>
        <taxon>Erythrobacteraceae</taxon>
        <taxon>Qipengyuania</taxon>
    </lineage>
</organism>
<feature type="domain" description="Thiolase-like protein type 1 additional C-terminal" evidence="4">
    <location>
        <begin position="428"/>
        <end position="502"/>
    </location>
</feature>
<comment type="caution">
    <text evidence="5">The sequence shown here is derived from an EMBL/GenBank/DDBJ whole genome shotgun (WGS) entry which is preliminary data.</text>
</comment>
<dbReference type="PANTHER" id="PTHR18919">
    <property type="entry name" value="ACETYL-COA C-ACYLTRANSFERASE"/>
    <property type="match status" value="1"/>
</dbReference>
<dbReference type="Pfam" id="PF18313">
    <property type="entry name" value="TLP1_add_C"/>
    <property type="match status" value="1"/>
</dbReference>
<sequence length="514" mass="55044">MVDYSALPANTPVLVGAGQITDHWYGEDPASAPSPQDLRRDAARIALDDSGAPDALRETIDRIVAVRTTPDSIPGAPQPFGRCENPPATVAADLGLADTENIYSELGGNQPQELVNELAAALHAGECRAALLVGAEATRALKAAVRAGMTLDWSRSAAGPQTDRGYGGALLSPYEIRNGLGAPTQTYPAFEHALRRRLGNSREEHLALMSELWAGFSKVAADNPHAQFPTARSEEFLSTPSAENYPVADPYLKWHVAQDAVNQAAAVVMTTVGEAERMGIDRSKWVFLHGHAEAKDGFVTRRQDLSRSLPIEKSLHQALRTSGKQASDIALFDIYSCFPCAVLLATEALDIDWRETPVTLTGGLPFFGGPGNNYSLHAIATMTERLREQPGDFGLIMANGGFLTKEAVGVYSTTLPENWAPVSSETIQREINAQLLPEPEQADGEIDIATCTVVFQKGVPTRGFVIGDGTEGRVLARIAKGDDATLKALLADDPVGKRARIEVCDDTNIIAGID</sequence>
<accession>A0ABT9HRW3</accession>
<dbReference type="Gene3D" id="2.40.50.840">
    <property type="match status" value="1"/>
</dbReference>
<evidence type="ECO:0000256" key="3">
    <source>
        <dbReference type="ARBA" id="ARBA00023315"/>
    </source>
</evidence>
<reference evidence="5 6" key="1">
    <citation type="submission" date="2023-08" db="EMBL/GenBank/DDBJ databases">
        <title>genomic of G39.</title>
        <authorList>
            <person name="Wang Y."/>
        </authorList>
    </citation>
    <scope>NUCLEOTIDE SEQUENCE [LARGE SCALE GENOMIC DNA]</scope>
    <source>
        <strain evidence="5 6">G39</strain>
    </source>
</reference>
<dbReference type="InterPro" id="IPR040771">
    <property type="entry name" value="TLP1_add_C"/>
</dbReference>
<name>A0ABT9HRW3_9SPHN</name>
<keyword evidence="2" id="KW-0808">Transferase</keyword>
<dbReference type="PANTHER" id="PTHR18919:SF139">
    <property type="entry name" value="THIOLASE-LIKE PROTEIN TYPE 1 ADDITIONAL C-TERMINAL DOMAIN-CONTAINING PROTEIN"/>
    <property type="match status" value="1"/>
</dbReference>
<keyword evidence="6" id="KW-1185">Reference proteome</keyword>
<evidence type="ECO:0000259" key="4">
    <source>
        <dbReference type="Pfam" id="PF18313"/>
    </source>
</evidence>
<comment type="similarity">
    <text evidence="1">Belongs to the thiolase-like superfamily. Thiolase family.</text>
</comment>
<dbReference type="Proteomes" id="UP001240639">
    <property type="component" value="Unassembled WGS sequence"/>
</dbReference>
<protein>
    <recommendedName>
        <fullName evidence="4">Thiolase-like protein type 1 additional C-terminal domain-containing protein</fullName>
    </recommendedName>
</protein>